<dbReference type="Proteomes" id="UP000442990">
    <property type="component" value="Unassembled WGS sequence"/>
</dbReference>
<comment type="caution">
    <text evidence="2">The sequence shown here is derived from an EMBL/GenBank/DDBJ whole genome shotgun (WGS) entry which is preliminary data.</text>
</comment>
<organism evidence="2 3">
    <name type="scientific">Streptomyces triticiradicis</name>
    <dbReference type="NCBI Taxonomy" id="2651189"/>
    <lineage>
        <taxon>Bacteria</taxon>
        <taxon>Bacillati</taxon>
        <taxon>Actinomycetota</taxon>
        <taxon>Actinomycetes</taxon>
        <taxon>Kitasatosporales</taxon>
        <taxon>Streptomycetaceae</taxon>
        <taxon>Streptomyces</taxon>
    </lineage>
</organism>
<name>A0A7J5D4N1_9ACTN</name>
<feature type="region of interest" description="Disordered" evidence="1">
    <location>
        <begin position="43"/>
        <end position="62"/>
    </location>
</feature>
<evidence type="ECO:0000313" key="3">
    <source>
        <dbReference type="Proteomes" id="UP000442990"/>
    </source>
</evidence>
<protein>
    <submittedName>
        <fullName evidence="2">Uncharacterized protein</fullName>
    </submittedName>
</protein>
<keyword evidence="3" id="KW-1185">Reference proteome</keyword>
<reference evidence="2 3" key="1">
    <citation type="submission" date="2019-09" db="EMBL/GenBank/DDBJ databases">
        <title>Isolation and identification of active actinomycetes.</title>
        <authorList>
            <person name="Yu Z."/>
            <person name="Han C."/>
            <person name="Yu B."/>
        </authorList>
    </citation>
    <scope>NUCLEOTIDE SEQUENCE [LARGE SCALE GENOMIC DNA]</scope>
    <source>
        <strain evidence="2 3">NEAU-H2</strain>
    </source>
</reference>
<evidence type="ECO:0000313" key="2">
    <source>
        <dbReference type="EMBL" id="KAB1978604.1"/>
    </source>
</evidence>
<gene>
    <name evidence="2" type="ORF">F8144_39330</name>
</gene>
<sequence>MTEALEGLSGEERERAADELRAIAEEVQARTSVAGNTSITNNISGDKNIIHTGTGTQNVTVQ</sequence>
<evidence type="ECO:0000256" key="1">
    <source>
        <dbReference type="SAM" id="MobiDB-lite"/>
    </source>
</evidence>
<accession>A0A7J5D4N1</accession>
<proteinExistence type="predicted"/>
<dbReference type="EMBL" id="WBKG01000051">
    <property type="protein sequence ID" value="KAB1978604.1"/>
    <property type="molecule type" value="Genomic_DNA"/>
</dbReference>
<dbReference type="AlphaFoldDB" id="A0A7J5D4N1"/>